<feature type="transmembrane region" description="Helical" evidence="1">
    <location>
        <begin position="12"/>
        <end position="38"/>
    </location>
</feature>
<dbReference type="AlphaFoldDB" id="A0A251XQ92"/>
<feature type="transmembrane region" description="Helical" evidence="1">
    <location>
        <begin position="89"/>
        <end position="108"/>
    </location>
</feature>
<dbReference type="PROSITE" id="PS51257">
    <property type="entry name" value="PROKAR_LIPOPROTEIN"/>
    <property type="match status" value="1"/>
</dbReference>
<feature type="transmembrane region" description="Helical" evidence="1">
    <location>
        <begin position="159"/>
        <end position="179"/>
    </location>
</feature>
<comment type="caution">
    <text evidence="2">The sequence shown here is derived from an EMBL/GenBank/DDBJ whole genome shotgun (WGS) entry which is preliminary data.</text>
</comment>
<proteinExistence type="predicted"/>
<evidence type="ECO:0000313" key="2">
    <source>
        <dbReference type="EMBL" id="OUE07640.1"/>
    </source>
</evidence>
<evidence type="ECO:0000256" key="1">
    <source>
        <dbReference type="SAM" id="Phobius"/>
    </source>
</evidence>
<evidence type="ECO:0008006" key="4">
    <source>
        <dbReference type="Google" id="ProtNLM"/>
    </source>
</evidence>
<keyword evidence="1" id="KW-0472">Membrane</keyword>
<name>A0A251XQ92_9MICO</name>
<organism evidence="2 3">
    <name type="scientific">Clavibacter michiganensis</name>
    <dbReference type="NCBI Taxonomy" id="28447"/>
    <lineage>
        <taxon>Bacteria</taxon>
        <taxon>Bacillati</taxon>
        <taxon>Actinomycetota</taxon>
        <taxon>Actinomycetes</taxon>
        <taxon>Micrococcales</taxon>
        <taxon>Microbacteriaceae</taxon>
        <taxon>Clavibacter</taxon>
    </lineage>
</organism>
<reference evidence="2 3" key="1">
    <citation type="submission" date="2016-08" db="EMBL/GenBank/DDBJ databases">
        <title>Genome sequence of Clavibacter michiganensis spp. strain CASJ009.</title>
        <authorList>
            <person name="Thapa S.P."/>
            <person name="Coaker G."/>
        </authorList>
    </citation>
    <scope>NUCLEOTIDE SEQUENCE [LARGE SCALE GENOMIC DNA]</scope>
    <source>
        <strain evidence="2">CASJ009</strain>
    </source>
</reference>
<dbReference type="InterPro" id="IPR006938">
    <property type="entry name" value="DUF624"/>
</dbReference>
<keyword evidence="1" id="KW-0812">Transmembrane</keyword>
<dbReference type="Proteomes" id="UP000195106">
    <property type="component" value="Unassembled WGS sequence"/>
</dbReference>
<feature type="transmembrane region" description="Helical" evidence="1">
    <location>
        <begin position="185"/>
        <end position="204"/>
    </location>
</feature>
<dbReference type="Pfam" id="PF04854">
    <property type="entry name" value="DUF624"/>
    <property type="match status" value="1"/>
</dbReference>
<protein>
    <recommendedName>
        <fullName evidence="4">Ferredoxin-NADPH reductase</fullName>
    </recommendedName>
</protein>
<keyword evidence="1" id="KW-1133">Transmembrane helix</keyword>
<feature type="transmembrane region" description="Helical" evidence="1">
    <location>
        <begin position="44"/>
        <end position="68"/>
    </location>
</feature>
<feature type="transmembrane region" description="Helical" evidence="1">
    <location>
        <begin position="120"/>
        <end position="147"/>
    </location>
</feature>
<gene>
    <name evidence="2" type="ORF">CMsap09_01730</name>
</gene>
<evidence type="ECO:0000313" key="3">
    <source>
        <dbReference type="Proteomes" id="UP000195106"/>
    </source>
</evidence>
<sequence length="223" mass="23085">MRRIPHGLYASLFGVVHLILTTNVLLVVGCLPLVAILITTDPVGSWPLIAVAVPLCAPAVRGAFAVFAEQRRGGSAILRTFWRAWRSGWGRTTAAAAVATAVVAVALADLRFLAPTQIGVVVIPLLAVVVLLVAGTLPVVLVALVDAPGTRLAAACRTAAYLAVGRWHLTLASLVVLVVQAGLFTLSPALALGVSAAPALYLVWSNARYTLLPALPADQPVAA</sequence>
<dbReference type="EMBL" id="MDHJ01000001">
    <property type="protein sequence ID" value="OUE07640.1"/>
    <property type="molecule type" value="Genomic_DNA"/>
</dbReference>
<accession>A0A251XQ92</accession>